<proteinExistence type="predicted"/>
<dbReference type="NCBIfam" id="TIGR01563">
    <property type="entry name" value="gp16_SPP1"/>
    <property type="match status" value="1"/>
</dbReference>
<dbReference type="RefSeq" id="WP_021235572.1">
    <property type="nucleotide sequence ID" value="NZ_ATHL01000127.1"/>
</dbReference>
<comment type="caution">
    <text evidence="1">The sequence shown here is derived from an EMBL/GenBank/DDBJ whole genome shotgun (WGS) entry which is preliminary data.</text>
</comment>
<dbReference type="InterPro" id="IPR008767">
    <property type="entry name" value="Phage_SPP1_head-tail_adaptor"/>
</dbReference>
<keyword evidence="2" id="KW-1185">Reference proteome</keyword>
<sequence>MGMIAAGSLDRRIQFEKPVTTRDPTYNTSKTTWQPHVKVWAQVRDVLPSRAESVDENASMQQRPARIRMRYREDITADMRVVYRGRVMEIVSGPAELGRREGLELIVQELSTRGEKP</sequence>
<dbReference type="OrthoDB" id="7506397at2"/>
<evidence type="ECO:0000313" key="2">
    <source>
        <dbReference type="Proteomes" id="UP000015527"/>
    </source>
</evidence>
<gene>
    <name evidence="1" type="ORF">L284_19115</name>
</gene>
<reference evidence="1 2" key="1">
    <citation type="journal article" date="2013" name="Genome Announc.">
        <title>Genome Sequence of Novosphingobium lindaniclasticum LE124T, Isolated from a Hexachlorocyclohexane Dumpsite.</title>
        <authorList>
            <person name="Saxena A."/>
            <person name="Nayyar N."/>
            <person name="Sangwan N."/>
            <person name="Kumari R."/>
            <person name="Khurana J.P."/>
            <person name="Lal R."/>
        </authorList>
    </citation>
    <scope>NUCLEOTIDE SEQUENCE [LARGE SCALE GENOMIC DNA]</scope>
    <source>
        <strain evidence="1 2">LE124</strain>
    </source>
</reference>
<evidence type="ECO:0000313" key="1">
    <source>
        <dbReference type="EMBL" id="EQB09715.1"/>
    </source>
</evidence>
<protein>
    <recommendedName>
        <fullName evidence="3">Head-tail adaptor protein</fullName>
    </recommendedName>
</protein>
<dbReference type="EMBL" id="ATHL01000127">
    <property type="protein sequence ID" value="EQB09715.1"/>
    <property type="molecule type" value="Genomic_DNA"/>
</dbReference>
<dbReference type="Pfam" id="PF05521">
    <property type="entry name" value="Phage_HCP"/>
    <property type="match status" value="1"/>
</dbReference>
<dbReference type="Proteomes" id="UP000015527">
    <property type="component" value="Unassembled WGS sequence"/>
</dbReference>
<dbReference type="eggNOG" id="COG5614">
    <property type="taxonomic scope" value="Bacteria"/>
</dbReference>
<organism evidence="1 2">
    <name type="scientific">Novosphingobium lindaniclasticum LE124</name>
    <dbReference type="NCBI Taxonomy" id="1096930"/>
    <lineage>
        <taxon>Bacteria</taxon>
        <taxon>Pseudomonadati</taxon>
        <taxon>Pseudomonadota</taxon>
        <taxon>Alphaproteobacteria</taxon>
        <taxon>Sphingomonadales</taxon>
        <taxon>Sphingomonadaceae</taxon>
        <taxon>Novosphingobium</taxon>
    </lineage>
</organism>
<dbReference type="PATRIC" id="fig|1096930.3.peg.3768"/>
<accession>T0IDH8</accession>
<dbReference type="AlphaFoldDB" id="T0IDH8"/>
<name>T0IDH8_9SPHN</name>
<dbReference type="Gene3D" id="2.40.10.270">
    <property type="entry name" value="Bacteriophage SPP1 head-tail adaptor protein"/>
    <property type="match status" value="1"/>
</dbReference>
<dbReference type="InterPro" id="IPR038666">
    <property type="entry name" value="SSP1_head-tail_sf"/>
</dbReference>
<evidence type="ECO:0008006" key="3">
    <source>
        <dbReference type="Google" id="ProtNLM"/>
    </source>
</evidence>